<name>A0A8S5U301_9CAUD</name>
<evidence type="ECO:0000313" key="1">
    <source>
        <dbReference type="EMBL" id="DAF88849.1"/>
    </source>
</evidence>
<dbReference type="EMBL" id="BK015997">
    <property type="protein sequence ID" value="DAF88849.1"/>
    <property type="molecule type" value="Genomic_DNA"/>
</dbReference>
<protein>
    <submittedName>
        <fullName evidence="1">Uncharacterized protein</fullName>
    </submittedName>
</protein>
<proteinExistence type="predicted"/>
<organism evidence="1">
    <name type="scientific">Siphoviridae sp. ctFbM77</name>
    <dbReference type="NCBI Taxonomy" id="2825405"/>
    <lineage>
        <taxon>Viruses</taxon>
        <taxon>Duplodnaviria</taxon>
        <taxon>Heunggongvirae</taxon>
        <taxon>Uroviricota</taxon>
        <taxon>Caudoviricetes</taxon>
    </lineage>
</organism>
<accession>A0A8S5U301</accession>
<reference evidence="1" key="1">
    <citation type="journal article" date="2021" name="Proc. Natl. Acad. Sci. U.S.A.">
        <title>A Catalog of Tens of Thousands of Viruses from Human Metagenomes Reveals Hidden Associations with Chronic Diseases.</title>
        <authorList>
            <person name="Tisza M.J."/>
            <person name="Buck C.B."/>
        </authorList>
    </citation>
    <scope>NUCLEOTIDE SEQUENCE</scope>
    <source>
        <strain evidence="1">CtFbM77</strain>
    </source>
</reference>
<sequence>MNTIDRTVELKLPNNPGHVLHYTVKSIVGCEKELTNHNLILTVASLAASPLSISDAYALLKWGLRGEKAYSDDDVDAVFMDCVEEMGVVALQTNIILALEKSGLIGKAKNKKALPRAKK</sequence>